<evidence type="ECO:0000313" key="2">
    <source>
        <dbReference type="Proteomes" id="UP000028999"/>
    </source>
</evidence>
<dbReference type="EMBL" id="LK032462">
    <property type="protein sequence ID" value="CDY40052.1"/>
    <property type="molecule type" value="Genomic_DNA"/>
</dbReference>
<dbReference type="Proteomes" id="UP000028999">
    <property type="component" value="Unassembled WGS sequence"/>
</dbReference>
<protein>
    <submittedName>
        <fullName evidence="1">BnaC05g12630D protein</fullName>
    </submittedName>
</protein>
<reference evidence="1 2" key="1">
    <citation type="journal article" date="2014" name="Science">
        <title>Plant genetics. Early allopolyploid evolution in the post-Neolithic Brassica napus oilseed genome.</title>
        <authorList>
            <person name="Chalhoub B."/>
            <person name="Denoeud F."/>
            <person name="Liu S."/>
            <person name="Parkin I.A."/>
            <person name="Tang H."/>
            <person name="Wang X."/>
            <person name="Chiquet J."/>
            <person name="Belcram H."/>
            <person name="Tong C."/>
            <person name="Samans B."/>
            <person name="Correa M."/>
            <person name="Da Silva C."/>
            <person name="Just J."/>
            <person name="Falentin C."/>
            <person name="Koh C.S."/>
            <person name="Le Clainche I."/>
            <person name="Bernard M."/>
            <person name="Bento P."/>
            <person name="Noel B."/>
            <person name="Labadie K."/>
            <person name="Alberti A."/>
            <person name="Charles M."/>
            <person name="Arnaud D."/>
            <person name="Guo H."/>
            <person name="Daviaud C."/>
            <person name="Alamery S."/>
            <person name="Jabbari K."/>
            <person name="Zhao M."/>
            <person name="Edger P.P."/>
            <person name="Chelaifa H."/>
            <person name="Tack D."/>
            <person name="Lassalle G."/>
            <person name="Mestiri I."/>
            <person name="Schnel N."/>
            <person name="Le Paslier M.C."/>
            <person name="Fan G."/>
            <person name="Renault V."/>
            <person name="Bayer P.E."/>
            <person name="Golicz A.A."/>
            <person name="Manoli S."/>
            <person name="Lee T.H."/>
            <person name="Thi V.H."/>
            <person name="Chalabi S."/>
            <person name="Hu Q."/>
            <person name="Fan C."/>
            <person name="Tollenaere R."/>
            <person name="Lu Y."/>
            <person name="Battail C."/>
            <person name="Shen J."/>
            <person name="Sidebottom C.H."/>
            <person name="Wang X."/>
            <person name="Canaguier A."/>
            <person name="Chauveau A."/>
            <person name="Berard A."/>
            <person name="Deniot G."/>
            <person name="Guan M."/>
            <person name="Liu Z."/>
            <person name="Sun F."/>
            <person name="Lim Y.P."/>
            <person name="Lyons E."/>
            <person name="Town C.D."/>
            <person name="Bancroft I."/>
            <person name="Wang X."/>
            <person name="Meng J."/>
            <person name="Ma J."/>
            <person name="Pires J.C."/>
            <person name="King G.J."/>
            <person name="Brunel D."/>
            <person name="Delourme R."/>
            <person name="Renard M."/>
            <person name="Aury J.M."/>
            <person name="Adams K.L."/>
            <person name="Batley J."/>
            <person name="Snowdon R.J."/>
            <person name="Tost J."/>
            <person name="Edwards D."/>
            <person name="Zhou Y."/>
            <person name="Hua W."/>
            <person name="Sharpe A.G."/>
            <person name="Paterson A.H."/>
            <person name="Guan C."/>
            <person name="Wincker P."/>
        </authorList>
    </citation>
    <scope>NUCLEOTIDE SEQUENCE [LARGE SCALE GENOMIC DNA]</scope>
    <source>
        <strain evidence="2">cv. Darmor-bzh</strain>
    </source>
</reference>
<sequence length="11" mass="1293">MESKKQSTQLN</sequence>
<gene>
    <name evidence="1" type="primary">BnaC05g12630D</name>
    <name evidence="1" type="ORF">GSBRNA2T00068957001</name>
</gene>
<keyword evidence="2" id="KW-1185">Reference proteome</keyword>
<proteinExistence type="predicted"/>
<organism evidence="1 2">
    <name type="scientific">Brassica napus</name>
    <name type="common">Rape</name>
    <dbReference type="NCBI Taxonomy" id="3708"/>
    <lineage>
        <taxon>Eukaryota</taxon>
        <taxon>Viridiplantae</taxon>
        <taxon>Streptophyta</taxon>
        <taxon>Embryophyta</taxon>
        <taxon>Tracheophyta</taxon>
        <taxon>Spermatophyta</taxon>
        <taxon>Magnoliopsida</taxon>
        <taxon>eudicotyledons</taxon>
        <taxon>Gunneridae</taxon>
        <taxon>Pentapetalae</taxon>
        <taxon>rosids</taxon>
        <taxon>malvids</taxon>
        <taxon>Brassicales</taxon>
        <taxon>Brassicaceae</taxon>
        <taxon>Brassiceae</taxon>
        <taxon>Brassica</taxon>
    </lineage>
</organism>
<evidence type="ECO:0000313" key="1">
    <source>
        <dbReference type="EMBL" id="CDY40052.1"/>
    </source>
</evidence>
<accession>A0A078HQG8</accession>
<dbReference type="PaxDb" id="3708-A0A078HQG8"/>
<name>A0A078HQG8_BRANA</name>